<feature type="domain" description="ABC transmembrane type-1" evidence="8">
    <location>
        <begin position="65"/>
        <end position="249"/>
    </location>
</feature>
<keyword evidence="3" id="KW-1003">Cell membrane</keyword>
<evidence type="ECO:0000313" key="9">
    <source>
        <dbReference type="EMBL" id="MBB3063753.1"/>
    </source>
</evidence>
<evidence type="ECO:0000259" key="8">
    <source>
        <dbReference type="PROSITE" id="PS50928"/>
    </source>
</evidence>
<evidence type="ECO:0000256" key="4">
    <source>
        <dbReference type="ARBA" id="ARBA00022692"/>
    </source>
</evidence>
<feature type="transmembrane region" description="Helical" evidence="7">
    <location>
        <begin position="131"/>
        <end position="150"/>
    </location>
</feature>
<dbReference type="PANTHER" id="PTHR30151:SF20">
    <property type="entry name" value="ABC TRANSPORTER PERMEASE PROTEIN HI_0355-RELATED"/>
    <property type="match status" value="1"/>
</dbReference>
<dbReference type="PANTHER" id="PTHR30151">
    <property type="entry name" value="ALKANE SULFONATE ABC TRANSPORTER-RELATED, MEMBRANE SUBUNIT"/>
    <property type="match status" value="1"/>
</dbReference>
<dbReference type="Pfam" id="PF00528">
    <property type="entry name" value="BPD_transp_1"/>
    <property type="match status" value="1"/>
</dbReference>
<sequence length="261" mass="28421">MYDRLLPKIVTQLAGPAKGVLGIVLALLIWEYGVHFAGLPEYVLPVPSAIAERFWQTFPLQVHHLSRTGFSTLVGLALALFSGVLLALLVVYVRSLRNVIVSVLAAFNGIPKVAIAPLFVIWFGLGVESKILLAFLLALFPIFVNSLTGLDEIESDVLDLSKLAGGTKWRIFFKIRLMNAIPYITDALKVAFPLALVGSIVGEFIGGNTGMGYLILSAQFNLDTSLVFASLLSITVFTSLGVGAVAAYENIFLKWRPSRRR</sequence>
<gene>
    <name evidence="9" type="ORF">FHR98_000018</name>
</gene>
<dbReference type="Proteomes" id="UP000581135">
    <property type="component" value="Unassembled WGS sequence"/>
</dbReference>
<keyword evidence="2 7" id="KW-0813">Transport</keyword>
<dbReference type="GO" id="GO:0055085">
    <property type="term" value="P:transmembrane transport"/>
    <property type="evidence" value="ECO:0007669"/>
    <property type="project" value="InterPro"/>
</dbReference>
<dbReference type="PROSITE" id="PS50928">
    <property type="entry name" value="ABC_TM1"/>
    <property type="match status" value="1"/>
</dbReference>
<feature type="transmembrane region" description="Helical" evidence="7">
    <location>
        <begin position="70"/>
        <end position="92"/>
    </location>
</feature>
<evidence type="ECO:0000256" key="2">
    <source>
        <dbReference type="ARBA" id="ARBA00022448"/>
    </source>
</evidence>
<organism evidence="9 10">
    <name type="scientific">Limibacillus halophilus</name>
    <dbReference type="NCBI Taxonomy" id="1579333"/>
    <lineage>
        <taxon>Bacteria</taxon>
        <taxon>Pseudomonadati</taxon>
        <taxon>Pseudomonadota</taxon>
        <taxon>Alphaproteobacteria</taxon>
        <taxon>Rhodospirillales</taxon>
        <taxon>Rhodovibrionaceae</taxon>
        <taxon>Limibacillus</taxon>
    </lineage>
</organism>
<reference evidence="9 10" key="1">
    <citation type="submission" date="2020-08" db="EMBL/GenBank/DDBJ databases">
        <title>Genomic Encyclopedia of Type Strains, Phase III (KMG-III): the genomes of soil and plant-associated and newly described type strains.</title>
        <authorList>
            <person name="Whitman W."/>
        </authorList>
    </citation>
    <scope>NUCLEOTIDE SEQUENCE [LARGE SCALE GENOMIC DNA]</scope>
    <source>
        <strain evidence="9 10">CECT 8803</strain>
    </source>
</reference>
<dbReference type="AlphaFoldDB" id="A0A839SS80"/>
<comment type="similarity">
    <text evidence="7">Belongs to the binding-protein-dependent transport system permease family.</text>
</comment>
<keyword evidence="10" id="KW-1185">Reference proteome</keyword>
<feature type="transmembrane region" description="Helical" evidence="7">
    <location>
        <begin position="20"/>
        <end position="38"/>
    </location>
</feature>
<accession>A0A839SS80</accession>
<dbReference type="EMBL" id="JACHXA010000001">
    <property type="protein sequence ID" value="MBB3063753.1"/>
    <property type="molecule type" value="Genomic_DNA"/>
</dbReference>
<feature type="transmembrane region" description="Helical" evidence="7">
    <location>
        <begin position="180"/>
        <end position="206"/>
    </location>
</feature>
<keyword evidence="5 7" id="KW-1133">Transmembrane helix</keyword>
<dbReference type="CDD" id="cd06261">
    <property type="entry name" value="TM_PBP2"/>
    <property type="match status" value="1"/>
</dbReference>
<keyword evidence="6 7" id="KW-0472">Membrane</keyword>
<evidence type="ECO:0000256" key="1">
    <source>
        <dbReference type="ARBA" id="ARBA00004651"/>
    </source>
</evidence>
<evidence type="ECO:0000256" key="5">
    <source>
        <dbReference type="ARBA" id="ARBA00022989"/>
    </source>
</evidence>
<dbReference type="RefSeq" id="WP_183414573.1">
    <property type="nucleotide sequence ID" value="NZ_JACHXA010000001.1"/>
</dbReference>
<dbReference type="SUPFAM" id="SSF161098">
    <property type="entry name" value="MetI-like"/>
    <property type="match status" value="1"/>
</dbReference>
<proteinExistence type="inferred from homology"/>
<dbReference type="GO" id="GO:0005886">
    <property type="term" value="C:plasma membrane"/>
    <property type="evidence" value="ECO:0007669"/>
    <property type="project" value="UniProtKB-SubCell"/>
</dbReference>
<name>A0A839SS80_9PROT</name>
<evidence type="ECO:0000313" key="10">
    <source>
        <dbReference type="Proteomes" id="UP000581135"/>
    </source>
</evidence>
<feature type="transmembrane region" description="Helical" evidence="7">
    <location>
        <begin position="99"/>
        <end position="125"/>
    </location>
</feature>
<dbReference type="InterPro" id="IPR000515">
    <property type="entry name" value="MetI-like"/>
</dbReference>
<evidence type="ECO:0000256" key="3">
    <source>
        <dbReference type="ARBA" id="ARBA00022475"/>
    </source>
</evidence>
<keyword evidence="4 7" id="KW-0812">Transmembrane</keyword>
<dbReference type="Gene3D" id="1.10.3720.10">
    <property type="entry name" value="MetI-like"/>
    <property type="match status" value="1"/>
</dbReference>
<dbReference type="InterPro" id="IPR035906">
    <property type="entry name" value="MetI-like_sf"/>
</dbReference>
<feature type="transmembrane region" description="Helical" evidence="7">
    <location>
        <begin position="226"/>
        <end position="251"/>
    </location>
</feature>
<comment type="subcellular location">
    <subcellularLocation>
        <location evidence="1 7">Cell membrane</location>
        <topology evidence="1 7">Multi-pass membrane protein</topology>
    </subcellularLocation>
</comment>
<evidence type="ECO:0000256" key="6">
    <source>
        <dbReference type="ARBA" id="ARBA00023136"/>
    </source>
</evidence>
<comment type="caution">
    <text evidence="9">The sequence shown here is derived from an EMBL/GenBank/DDBJ whole genome shotgun (WGS) entry which is preliminary data.</text>
</comment>
<protein>
    <submittedName>
        <fullName evidence="9">NitT/TauT family transport system permease protein</fullName>
    </submittedName>
</protein>
<evidence type="ECO:0000256" key="7">
    <source>
        <dbReference type="RuleBase" id="RU363032"/>
    </source>
</evidence>